<dbReference type="EMBL" id="MG719252">
    <property type="protein sequence ID" value="AYN07336.1"/>
    <property type="molecule type" value="mRNA"/>
</dbReference>
<protein>
    <submittedName>
        <fullName evidence="1">Chemosensory protein 8</fullName>
    </submittedName>
</protein>
<dbReference type="SUPFAM" id="SSF100910">
    <property type="entry name" value="Chemosensory protein Csp2"/>
    <property type="match status" value="1"/>
</dbReference>
<organism evidence="1">
    <name type="scientific">Yemma signatus</name>
    <dbReference type="NCBI Taxonomy" id="300820"/>
    <lineage>
        <taxon>Eukaryota</taxon>
        <taxon>Metazoa</taxon>
        <taxon>Ecdysozoa</taxon>
        <taxon>Arthropoda</taxon>
        <taxon>Hexapoda</taxon>
        <taxon>Insecta</taxon>
        <taxon>Pterygota</taxon>
        <taxon>Neoptera</taxon>
        <taxon>Paraneoptera</taxon>
        <taxon>Hemiptera</taxon>
        <taxon>Heteroptera</taxon>
        <taxon>Panheteroptera</taxon>
        <taxon>Pentatomomorpha</taxon>
        <taxon>Lygaeoidea</taxon>
        <taxon>Berytidae</taxon>
        <taxon>Yemma</taxon>
    </lineage>
</organism>
<sequence length="145" mass="16766">MGSPVLSVPSESCPPMEAILRLALGLAVPLAVLPALTEVELEKAVLSRIQVIDIERILTNDRIINKYLKCMLRQGVCPPEARDFRRTLPTILRKLCDSCTDRQKKSLRQIFMFVRTKFPNEWERLLKLYDPKNEARERLNDFIKT</sequence>
<proteinExistence type="evidence at transcript level"/>
<dbReference type="PANTHER" id="PTHR11257:SF13">
    <property type="entry name" value="GEO07322P1"/>
    <property type="match status" value="1"/>
</dbReference>
<dbReference type="Pfam" id="PF03392">
    <property type="entry name" value="OS-D"/>
    <property type="match status" value="1"/>
</dbReference>
<dbReference type="AlphaFoldDB" id="A0A3G2GRQ6"/>
<evidence type="ECO:0000313" key="1">
    <source>
        <dbReference type="EMBL" id="AYN07336.1"/>
    </source>
</evidence>
<dbReference type="InterPro" id="IPR005055">
    <property type="entry name" value="A10/PebIII"/>
</dbReference>
<dbReference type="Gene3D" id="1.10.2080.10">
    <property type="entry name" value="Insect odorant-binding protein A10/Ejaculatory bulb-specific protein 3"/>
    <property type="match status" value="1"/>
</dbReference>
<name>A0A3G2GRQ6_9HEMI</name>
<dbReference type="InterPro" id="IPR036682">
    <property type="entry name" value="OS_D_A10/PebIII_sf"/>
</dbReference>
<gene>
    <name evidence="1" type="primary">CSP8</name>
</gene>
<accession>A0A3G2GRQ6</accession>
<reference evidence="1" key="1">
    <citation type="submission" date="2017-12" db="EMBL/GenBank/DDBJ databases">
        <authorList>
            <person name="Song Y."/>
        </authorList>
    </citation>
    <scope>NUCLEOTIDE SEQUENCE</scope>
    <source>
        <tissue evidence="1">Antennae</tissue>
    </source>
</reference>
<dbReference type="PANTHER" id="PTHR11257">
    <property type="entry name" value="CHEMOSENSORY PROTEIN-RELATED"/>
    <property type="match status" value="1"/>
</dbReference>